<keyword evidence="2" id="KW-1185">Reference proteome</keyword>
<protein>
    <submittedName>
        <fullName evidence="1">Uncharacterized protein</fullName>
    </submittedName>
</protein>
<name>A0AAV4B6C8_9GAST</name>
<organism evidence="1 2">
    <name type="scientific">Plakobranchus ocellatus</name>
    <dbReference type="NCBI Taxonomy" id="259542"/>
    <lineage>
        <taxon>Eukaryota</taxon>
        <taxon>Metazoa</taxon>
        <taxon>Spiralia</taxon>
        <taxon>Lophotrochozoa</taxon>
        <taxon>Mollusca</taxon>
        <taxon>Gastropoda</taxon>
        <taxon>Heterobranchia</taxon>
        <taxon>Euthyneura</taxon>
        <taxon>Panpulmonata</taxon>
        <taxon>Sacoglossa</taxon>
        <taxon>Placobranchoidea</taxon>
        <taxon>Plakobranchidae</taxon>
        <taxon>Plakobranchus</taxon>
    </lineage>
</organism>
<reference evidence="1 2" key="1">
    <citation type="journal article" date="2021" name="Elife">
        <title>Chloroplast acquisition without the gene transfer in kleptoplastic sea slugs, Plakobranchus ocellatus.</title>
        <authorList>
            <person name="Maeda T."/>
            <person name="Takahashi S."/>
            <person name="Yoshida T."/>
            <person name="Shimamura S."/>
            <person name="Takaki Y."/>
            <person name="Nagai Y."/>
            <person name="Toyoda A."/>
            <person name="Suzuki Y."/>
            <person name="Arimoto A."/>
            <person name="Ishii H."/>
            <person name="Satoh N."/>
            <person name="Nishiyama T."/>
            <person name="Hasebe M."/>
            <person name="Maruyama T."/>
            <person name="Minagawa J."/>
            <person name="Obokata J."/>
            <person name="Shigenobu S."/>
        </authorList>
    </citation>
    <scope>NUCLEOTIDE SEQUENCE [LARGE SCALE GENOMIC DNA]</scope>
</reference>
<evidence type="ECO:0000313" key="2">
    <source>
        <dbReference type="Proteomes" id="UP000735302"/>
    </source>
</evidence>
<dbReference type="Proteomes" id="UP000735302">
    <property type="component" value="Unassembled WGS sequence"/>
</dbReference>
<evidence type="ECO:0000313" key="1">
    <source>
        <dbReference type="EMBL" id="GFO14244.1"/>
    </source>
</evidence>
<dbReference type="AlphaFoldDB" id="A0AAV4B6C8"/>
<proteinExistence type="predicted"/>
<sequence length="82" mass="9169">MNVILEISPPLQRHKINWCLGHTRERGGKTLSREETVHPLRSSRTLKKVIKSIDGWTLHARCDTLGTKIGFQAGAAHDLNAT</sequence>
<accession>A0AAV4B6C8</accession>
<comment type="caution">
    <text evidence="1">The sequence shown here is derived from an EMBL/GenBank/DDBJ whole genome shotgun (WGS) entry which is preliminary data.</text>
</comment>
<gene>
    <name evidence="1" type="ORF">PoB_004074900</name>
</gene>
<dbReference type="EMBL" id="BLXT01004548">
    <property type="protein sequence ID" value="GFO14244.1"/>
    <property type="molecule type" value="Genomic_DNA"/>
</dbReference>